<comment type="caution">
    <text evidence="1">The sequence shown here is derived from an EMBL/GenBank/DDBJ whole genome shotgun (WGS) entry which is preliminary data.</text>
</comment>
<reference evidence="1" key="1">
    <citation type="submission" date="2020-03" db="EMBL/GenBank/DDBJ databases">
        <authorList>
            <person name="Weist P."/>
        </authorList>
    </citation>
    <scope>NUCLEOTIDE SEQUENCE</scope>
</reference>
<organism evidence="1 2">
    <name type="scientific">Pleuronectes platessa</name>
    <name type="common">European plaice</name>
    <dbReference type="NCBI Taxonomy" id="8262"/>
    <lineage>
        <taxon>Eukaryota</taxon>
        <taxon>Metazoa</taxon>
        <taxon>Chordata</taxon>
        <taxon>Craniata</taxon>
        <taxon>Vertebrata</taxon>
        <taxon>Euteleostomi</taxon>
        <taxon>Actinopterygii</taxon>
        <taxon>Neopterygii</taxon>
        <taxon>Teleostei</taxon>
        <taxon>Neoteleostei</taxon>
        <taxon>Acanthomorphata</taxon>
        <taxon>Carangaria</taxon>
        <taxon>Pleuronectiformes</taxon>
        <taxon>Pleuronectoidei</taxon>
        <taxon>Pleuronectidae</taxon>
        <taxon>Pleuronectes</taxon>
    </lineage>
</organism>
<keyword evidence="2" id="KW-1185">Reference proteome</keyword>
<protein>
    <submittedName>
        <fullName evidence="1">Uncharacterized protein</fullName>
    </submittedName>
</protein>
<dbReference type="Proteomes" id="UP001153269">
    <property type="component" value="Unassembled WGS sequence"/>
</dbReference>
<dbReference type="AlphaFoldDB" id="A0A9N7VLN6"/>
<evidence type="ECO:0000313" key="2">
    <source>
        <dbReference type="Proteomes" id="UP001153269"/>
    </source>
</evidence>
<evidence type="ECO:0000313" key="1">
    <source>
        <dbReference type="EMBL" id="CAB1451587.1"/>
    </source>
</evidence>
<accession>A0A9N7VLN6</accession>
<name>A0A9N7VLN6_PLEPL</name>
<proteinExistence type="predicted"/>
<gene>
    <name evidence="1" type="ORF">PLEPLA_LOCUS39281</name>
</gene>
<sequence length="258" mass="27916">MSWLVPFCTAEPHGKLRAMGTDRASIHGHPCVPEFLPVHSVTSLTPVFPLHRPPATAELGEHGASLRDDFNPLLSGARTLPLTRVREGSRVRVGGHVCLSGNACVGSTGTAPKSFWIVGKDAPLTFDWKRQRSLAGLWEAMVVTDVFVVSLVFAKVAPERHTSAHAERLLRTALATNQHTSVSIRGGDAPSPAPVLSRKQTRRFIQGRGGCYHIAHPQAGFVTTHLEHAVAPPVERRGGFRLQETNSAQWTDGVTVLS</sequence>
<dbReference type="EMBL" id="CADEAL010004092">
    <property type="protein sequence ID" value="CAB1451587.1"/>
    <property type="molecule type" value="Genomic_DNA"/>
</dbReference>